<dbReference type="PANTHER" id="PTHR33525:SF4">
    <property type="entry name" value="CYCLIC DI-GMP PHOSPHODIESTERASE CDGJ"/>
    <property type="match status" value="1"/>
</dbReference>
<dbReference type="Gene3D" id="1.10.3210.10">
    <property type="entry name" value="Hypothetical protein af1432"/>
    <property type="match status" value="1"/>
</dbReference>
<evidence type="ECO:0000259" key="2">
    <source>
        <dbReference type="PROSITE" id="PS51833"/>
    </source>
</evidence>
<dbReference type="PIRSF" id="PIRSF003180">
    <property type="entry name" value="DiGMPpdiest_YuxH"/>
    <property type="match status" value="1"/>
</dbReference>
<keyword evidence="4" id="KW-1185">Reference proteome</keyword>
<name>A0ABS9UFD1_9BACL</name>
<reference evidence="3 4" key="1">
    <citation type="submission" date="2022-03" db="EMBL/GenBank/DDBJ databases">
        <authorList>
            <person name="Jo J.-H."/>
            <person name="Im W.-T."/>
        </authorList>
    </citation>
    <scope>NUCLEOTIDE SEQUENCE [LARGE SCALE GENOMIC DNA]</scope>
    <source>
        <strain evidence="3 4">MA9</strain>
    </source>
</reference>
<organism evidence="3 4">
    <name type="scientific">Solibacillus palustris</name>
    <dbReference type="NCBI Taxonomy" id="2908203"/>
    <lineage>
        <taxon>Bacteria</taxon>
        <taxon>Bacillati</taxon>
        <taxon>Bacillota</taxon>
        <taxon>Bacilli</taxon>
        <taxon>Bacillales</taxon>
        <taxon>Caryophanaceae</taxon>
        <taxon>Solibacillus</taxon>
    </lineage>
</organism>
<accession>A0ABS9UFD1</accession>
<dbReference type="PANTHER" id="PTHR33525">
    <property type="match status" value="1"/>
</dbReference>
<dbReference type="SUPFAM" id="SSF109604">
    <property type="entry name" value="HD-domain/PDEase-like"/>
    <property type="match status" value="1"/>
</dbReference>
<evidence type="ECO:0000313" key="3">
    <source>
        <dbReference type="EMBL" id="MCH7322845.1"/>
    </source>
</evidence>
<dbReference type="Pfam" id="PF08668">
    <property type="entry name" value="HDOD"/>
    <property type="match status" value="1"/>
</dbReference>
<proteinExistence type="predicted"/>
<dbReference type="EMBL" id="JAKZFC010000005">
    <property type="protein sequence ID" value="MCH7322845.1"/>
    <property type="molecule type" value="Genomic_DNA"/>
</dbReference>
<dbReference type="InterPro" id="IPR013976">
    <property type="entry name" value="HDOD"/>
</dbReference>
<evidence type="ECO:0000259" key="1">
    <source>
        <dbReference type="PROSITE" id="PS50883"/>
    </source>
</evidence>
<dbReference type="Gene3D" id="3.20.20.450">
    <property type="entry name" value="EAL domain"/>
    <property type="match status" value="1"/>
</dbReference>
<sequence length="412" mass="48013">MEVFIGRQPIFNSEEEIVAYELLYRNNDVNKFSQIDSDKATIDVLINSFITIGFKEVSNGLPSFINFTENLIMQEELHFFNPTKVVIELLENIPITPALIDRLKTIKRNGFKLALDDFTMDESVLIYDNLFELVDYIKLDFIQTSEQERAIIENKVKANFPHIQLLAEKVETREVYEQAKYLGYSLFQGYFFQRPQILKATDIPANLFQYFQIISLMRDENTNIDMLVEYIEREISLTYRLLKLINNSSKRSKSKVRSIKQAIILLGLTELRKWIYLLAMHESDIQKKGEVFNELIYASLFRAKVCEKCARLNYQNNYSEYFLIGLFSLIDALLNRPINSILVQLPLAENIIETISGAETEMTPYLQFSIALSKLNWAEIVPLARQLNISKDKIIPIYEEARVWVNEAIDMN</sequence>
<dbReference type="Proteomes" id="UP001316087">
    <property type="component" value="Unassembled WGS sequence"/>
</dbReference>
<dbReference type="Pfam" id="PF00563">
    <property type="entry name" value="EAL"/>
    <property type="match status" value="1"/>
</dbReference>
<dbReference type="InterPro" id="IPR035919">
    <property type="entry name" value="EAL_sf"/>
</dbReference>
<gene>
    <name evidence="3" type="ORF">LZ480_13260</name>
</gene>
<dbReference type="PROSITE" id="PS51833">
    <property type="entry name" value="HDOD"/>
    <property type="match status" value="1"/>
</dbReference>
<comment type="caution">
    <text evidence="3">The sequence shown here is derived from an EMBL/GenBank/DDBJ whole genome shotgun (WGS) entry which is preliminary data.</text>
</comment>
<feature type="domain" description="EAL" evidence="1">
    <location>
        <begin position="1"/>
        <end position="209"/>
    </location>
</feature>
<dbReference type="InterPro" id="IPR014408">
    <property type="entry name" value="dGMP_Pdiesterase_EAL/HD-GYP"/>
</dbReference>
<dbReference type="PROSITE" id="PS50883">
    <property type="entry name" value="EAL"/>
    <property type="match status" value="1"/>
</dbReference>
<feature type="domain" description="HDOD" evidence="2">
    <location>
        <begin position="203"/>
        <end position="393"/>
    </location>
</feature>
<evidence type="ECO:0000313" key="4">
    <source>
        <dbReference type="Proteomes" id="UP001316087"/>
    </source>
</evidence>
<dbReference type="InterPro" id="IPR001633">
    <property type="entry name" value="EAL_dom"/>
</dbReference>
<dbReference type="SMART" id="SM00052">
    <property type="entry name" value="EAL"/>
    <property type="match status" value="1"/>
</dbReference>
<dbReference type="RefSeq" id="WP_241369948.1">
    <property type="nucleotide sequence ID" value="NZ_JAKZFC010000005.1"/>
</dbReference>
<dbReference type="SUPFAM" id="SSF141868">
    <property type="entry name" value="EAL domain-like"/>
    <property type="match status" value="1"/>
</dbReference>
<dbReference type="InterPro" id="IPR052340">
    <property type="entry name" value="RNase_Y/CdgJ"/>
</dbReference>
<protein>
    <submittedName>
        <fullName evidence="3">EAL domain-containing protein</fullName>
    </submittedName>
</protein>